<dbReference type="Proteomes" id="UP001432027">
    <property type="component" value="Unassembled WGS sequence"/>
</dbReference>
<dbReference type="PANTHER" id="PTHR12892:SF15">
    <property type="entry name" value="POST-GPI ATTACHMENT TO PROTEINS FACTOR 2-LIKE"/>
    <property type="match status" value="1"/>
</dbReference>
<evidence type="ECO:0008006" key="4">
    <source>
        <dbReference type="Google" id="ProtNLM"/>
    </source>
</evidence>
<evidence type="ECO:0000313" key="3">
    <source>
        <dbReference type="Proteomes" id="UP001432027"/>
    </source>
</evidence>
<sequence length="142" mass="16166">MHLPLSKYSAMYVLLSLFHAESSGESTCYFVSFGSWWMASISVIRIVVHVQRVTGQIHRDTCVMSFLMTIVFPTSTEVNEISLQAYRCWLVYFGAVPNLVVLFCIAPFTIFCLGEYALITLNTAFWAMVIFEFSKMFDGVQV</sequence>
<evidence type="ECO:0000256" key="1">
    <source>
        <dbReference type="SAM" id="Phobius"/>
    </source>
</evidence>
<keyword evidence="1" id="KW-0812">Transmembrane</keyword>
<accession>A0AAV5TYP2</accession>
<feature type="transmembrane region" description="Helical" evidence="1">
    <location>
        <begin position="34"/>
        <end position="50"/>
    </location>
</feature>
<dbReference type="PANTHER" id="PTHR12892">
    <property type="entry name" value="FGF RECEPTOR ACTIVATING PROTEIN 1"/>
    <property type="match status" value="1"/>
</dbReference>
<proteinExistence type="predicted"/>
<keyword evidence="1" id="KW-1133">Transmembrane helix</keyword>
<dbReference type="InterPro" id="IPR039545">
    <property type="entry name" value="PGAP2"/>
</dbReference>
<feature type="non-terminal residue" evidence="2">
    <location>
        <position position="142"/>
    </location>
</feature>
<keyword evidence="3" id="KW-1185">Reference proteome</keyword>
<feature type="transmembrane region" description="Helical" evidence="1">
    <location>
        <begin position="89"/>
        <end position="110"/>
    </location>
</feature>
<dbReference type="GO" id="GO:0000139">
    <property type="term" value="C:Golgi membrane"/>
    <property type="evidence" value="ECO:0007669"/>
    <property type="project" value="InterPro"/>
</dbReference>
<feature type="transmembrane region" description="Helical" evidence="1">
    <location>
        <begin position="116"/>
        <end position="134"/>
    </location>
</feature>
<evidence type="ECO:0000313" key="2">
    <source>
        <dbReference type="EMBL" id="GMS99386.1"/>
    </source>
</evidence>
<organism evidence="2 3">
    <name type="scientific">Pristionchus entomophagus</name>
    <dbReference type="NCBI Taxonomy" id="358040"/>
    <lineage>
        <taxon>Eukaryota</taxon>
        <taxon>Metazoa</taxon>
        <taxon>Ecdysozoa</taxon>
        <taxon>Nematoda</taxon>
        <taxon>Chromadorea</taxon>
        <taxon>Rhabditida</taxon>
        <taxon>Rhabditina</taxon>
        <taxon>Diplogasteromorpha</taxon>
        <taxon>Diplogasteroidea</taxon>
        <taxon>Neodiplogasteridae</taxon>
        <taxon>Pristionchus</taxon>
    </lineage>
</organism>
<reference evidence="2" key="1">
    <citation type="submission" date="2023-10" db="EMBL/GenBank/DDBJ databases">
        <title>Genome assembly of Pristionchus species.</title>
        <authorList>
            <person name="Yoshida K."/>
            <person name="Sommer R.J."/>
        </authorList>
    </citation>
    <scope>NUCLEOTIDE SEQUENCE</scope>
    <source>
        <strain evidence="2">RS0144</strain>
    </source>
</reference>
<gene>
    <name evidence="2" type="ORF">PENTCL1PPCAC_21561</name>
</gene>
<protein>
    <recommendedName>
        <fullName evidence="4">G protein-coupled receptor</fullName>
    </recommendedName>
</protein>
<dbReference type="AlphaFoldDB" id="A0AAV5TYP2"/>
<dbReference type="EMBL" id="BTSX01000005">
    <property type="protein sequence ID" value="GMS99386.1"/>
    <property type="molecule type" value="Genomic_DNA"/>
</dbReference>
<dbReference type="GO" id="GO:0006506">
    <property type="term" value="P:GPI anchor biosynthetic process"/>
    <property type="evidence" value="ECO:0007669"/>
    <property type="project" value="TreeGrafter"/>
</dbReference>
<comment type="caution">
    <text evidence="2">The sequence shown here is derived from an EMBL/GenBank/DDBJ whole genome shotgun (WGS) entry which is preliminary data.</text>
</comment>
<name>A0AAV5TYP2_9BILA</name>
<keyword evidence="1" id="KW-0472">Membrane</keyword>
<dbReference type="GO" id="GO:0005789">
    <property type="term" value="C:endoplasmic reticulum membrane"/>
    <property type="evidence" value="ECO:0007669"/>
    <property type="project" value="TreeGrafter"/>
</dbReference>